<comment type="subcellular location">
    <subcellularLocation>
        <location evidence="1">Peroxisome</location>
    </subcellularLocation>
</comment>
<dbReference type="GO" id="GO:0004165">
    <property type="term" value="F:delta(3)-delta(2)-enoyl-CoA isomerase activity"/>
    <property type="evidence" value="ECO:0007669"/>
    <property type="project" value="UniProtKB-ARBA"/>
</dbReference>
<accession>A0A7T4QYQ8</accession>
<dbReference type="InterPro" id="IPR051053">
    <property type="entry name" value="ECH/Chromodomain_protein"/>
</dbReference>
<dbReference type="PANTHER" id="PTHR43684:SF1">
    <property type="entry name" value="ENOYL-COA DELTA ISOMERASE 2"/>
    <property type="match status" value="1"/>
</dbReference>
<evidence type="ECO:0000313" key="5">
    <source>
        <dbReference type="EMBL" id="QQD17102.1"/>
    </source>
</evidence>
<evidence type="ECO:0000256" key="2">
    <source>
        <dbReference type="ARBA" id="ARBA00005254"/>
    </source>
</evidence>
<evidence type="ECO:0000256" key="4">
    <source>
        <dbReference type="ARBA" id="ARBA00023235"/>
    </source>
</evidence>
<evidence type="ECO:0000256" key="1">
    <source>
        <dbReference type="ARBA" id="ARBA00004275"/>
    </source>
</evidence>
<dbReference type="AlphaFoldDB" id="A0A7T4QYQ8"/>
<keyword evidence="4 5" id="KW-0413">Isomerase</keyword>
<dbReference type="InterPro" id="IPR001753">
    <property type="entry name" value="Enoyl-CoA_hydra/iso"/>
</dbReference>
<dbReference type="InterPro" id="IPR014748">
    <property type="entry name" value="Enoyl-CoA_hydra_C"/>
</dbReference>
<proteinExistence type="inferred from homology"/>
<sequence>MTETVLTQLDEHGVLLVTLNRPEKKNAFNNAQWLALKSALESAQDDASVACVVITGAGQDFSAGVDLNSFADVKEGEEHPFDVSARALVDFNKPVVSAAKGVAIGGGATLLLHTDVVYVGDSLRMRFPFANLGLVPEWGSSYQLQAIIGARRAAELMYTAQWLDAQSAVDYGIATERVADDQLLDKALSKAREIAQWPVTSLVATKKLMRDVHRETLHKVMDMEAAGMEQLAGKPENIEAVVAFMEKREPDFKQFRR</sequence>
<name>A0A7T4QYQ8_9GAMM</name>
<organism evidence="5 6">
    <name type="scientific">Spongiibacter nanhainus</name>
    <dbReference type="NCBI Taxonomy" id="2794344"/>
    <lineage>
        <taxon>Bacteria</taxon>
        <taxon>Pseudomonadati</taxon>
        <taxon>Pseudomonadota</taxon>
        <taxon>Gammaproteobacteria</taxon>
        <taxon>Cellvibrionales</taxon>
        <taxon>Spongiibacteraceae</taxon>
        <taxon>Spongiibacter</taxon>
    </lineage>
</organism>
<dbReference type="PANTHER" id="PTHR43684">
    <property type="match status" value="1"/>
</dbReference>
<evidence type="ECO:0000313" key="6">
    <source>
        <dbReference type="Proteomes" id="UP000596063"/>
    </source>
</evidence>
<reference evidence="5 6" key="1">
    <citation type="submission" date="2020-12" db="EMBL/GenBank/DDBJ databases">
        <authorList>
            <person name="Shan Y."/>
        </authorList>
    </citation>
    <scope>NUCLEOTIDE SEQUENCE [LARGE SCALE GENOMIC DNA]</scope>
    <source>
        <strain evidence="6">csc3.9</strain>
    </source>
</reference>
<dbReference type="CDD" id="cd06558">
    <property type="entry name" value="crotonase-like"/>
    <property type="match status" value="1"/>
</dbReference>
<keyword evidence="3" id="KW-0576">Peroxisome</keyword>
<dbReference type="RefSeq" id="WP_198568604.1">
    <property type="nucleotide sequence ID" value="NZ_CP066167.1"/>
</dbReference>
<dbReference type="Gene3D" id="3.90.226.10">
    <property type="entry name" value="2-enoyl-CoA Hydratase, Chain A, domain 1"/>
    <property type="match status" value="1"/>
</dbReference>
<dbReference type="SUPFAM" id="SSF52096">
    <property type="entry name" value="ClpP/crotonase"/>
    <property type="match status" value="1"/>
</dbReference>
<protein>
    <submittedName>
        <fullName evidence="5">Enoyl-CoA hydratase/isomerase family protein</fullName>
    </submittedName>
</protein>
<evidence type="ECO:0000256" key="3">
    <source>
        <dbReference type="ARBA" id="ARBA00023140"/>
    </source>
</evidence>
<keyword evidence="6" id="KW-1185">Reference proteome</keyword>
<dbReference type="Proteomes" id="UP000596063">
    <property type="component" value="Chromosome"/>
</dbReference>
<gene>
    <name evidence="5" type="ORF">I6N98_12065</name>
</gene>
<dbReference type="KEGG" id="snan:I6N98_12065"/>
<dbReference type="InterPro" id="IPR029045">
    <property type="entry name" value="ClpP/crotonase-like_dom_sf"/>
</dbReference>
<dbReference type="Pfam" id="PF00378">
    <property type="entry name" value="ECH_1"/>
    <property type="match status" value="1"/>
</dbReference>
<dbReference type="Gene3D" id="1.10.12.10">
    <property type="entry name" value="Lyase 2-enoyl-coa Hydratase, Chain A, domain 2"/>
    <property type="match status" value="1"/>
</dbReference>
<comment type="similarity">
    <text evidence="2">Belongs to the enoyl-CoA hydratase/isomerase family.</text>
</comment>
<dbReference type="EMBL" id="CP066167">
    <property type="protein sequence ID" value="QQD17102.1"/>
    <property type="molecule type" value="Genomic_DNA"/>
</dbReference>